<protein>
    <submittedName>
        <fullName evidence="2">Ankyrin repeat-containing protein</fullName>
    </submittedName>
</protein>
<feature type="compositionally biased region" description="Basic residues" evidence="1">
    <location>
        <begin position="11"/>
        <end position="21"/>
    </location>
</feature>
<accession>A0A8T9BQU8</accession>
<feature type="compositionally biased region" description="Low complexity" evidence="1">
    <location>
        <begin position="83"/>
        <end position="112"/>
    </location>
</feature>
<name>A0A8T9BQU8_9HELO</name>
<dbReference type="OrthoDB" id="9995210at2759"/>
<comment type="caution">
    <text evidence="2">The sequence shown here is derived from an EMBL/GenBank/DDBJ whole genome shotgun (WGS) entry which is preliminary data.</text>
</comment>
<feature type="non-terminal residue" evidence="2">
    <location>
        <position position="1"/>
    </location>
</feature>
<organism evidence="2 3">
    <name type="scientific">Lachnellula suecica</name>
    <dbReference type="NCBI Taxonomy" id="602035"/>
    <lineage>
        <taxon>Eukaryota</taxon>
        <taxon>Fungi</taxon>
        <taxon>Dikarya</taxon>
        <taxon>Ascomycota</taxon>
        <taxon>Pezizomycotina</taxon>
        <taxon>Leotiomycetes</taxon>
        <taxon>Helotiales</taxon>
        <taxon>Lachnaceae</taxon>
        <taxon>Lachnellula</taxon>
    </lineage>
</organism>
<evidence type="ECO:0000313" key="2">
    <source>
        <dbReference type="EMBL" id="TVY52626.1"/>
    </source>
</evidence>
<feature type="non-terminal residue" evidence="2">
    <location>
        <position position="187"/>
    </location>
</feature>
<reference evidence="2 3" key="1">
    <citation type="submission" date="2018-05" db="EMBL/GenBank/DDBJ databases">
        <title>Genome sequencing and assembly of the regulated plant pathogen Lachnellula willkommii and related sister species for the development of diagnostic species identification markers.</title>
        <authorList>
            <person name="Giroux E."/>
            <person name="Bilodeau G."/>
        </authorList>
    </citation>
    <scope>NUCLEOTIDE SEQUENCE [LARGE SCALE GENOMIC DNA]</scope>
    <source>
        <strain evidence="2 3">CBS 268.59</strain>
    </source>
</reference>
<dbReference type="EMBL" id="QGMK01003473">
    <property type="protein sequence ID" value="TVY52626.1"/>
    <property type="molecule type" value="Genomic_DNA"/>
</dbReference>
<sequence length="187" mass="19574">APGGTTSKDGKRTRAPTRRSRGTISSSSRCPITSPNTTKGASPGEQLIEACRRNNTELLQTLIDQCSSPEKAAALLNETKTKTSNATPSPASKATPPCTPPSATSTRSRTTPHNADFASGLIGMMLEAGSDARIRNKANLTPAQLCDPTNVQLKRQLEDAAFVGQDTGDFVEDEGEVDQGDIASDSG</sequence>
<dbReference type="Proteomes" id="UP000469558">
    <property type="component" value="Unassembled WGS sequence"/>
</dbReference>
<feature type="region of interest" description="Disordered" evidence="1">
    <location>
        <begin position="165"/>
        <end position="187"/>
    </location>
</feature>
<proteinExistence type="predicted"/>
<evidence type="ECO:0000256" key="1">
    <source>
        <dbReference type="SAM" id="MobiDB-lite"/>
    </source>
</evidence>
<evidence type="ECO:0000313" key="3">
    <source>
        <dbReference type="Proteomes" id="UP000469558"/>
    </source>
</evidence>
<feature type="compositionally biased region" description="Polar residues" evidence="1">
    <location>
        <begin position="30"/>
        <end position="40"/>
    </location>
</feature>
<feature type="region of interest" description="Disordered" evidence="1">
    <location>
        <begin position="1"/>
        <end position="45"/>
    </location>
</feature>
<dbReference type="AlphaFoldDB" id="A0A8T9BQU8"/>
<gene>
    <name evidence="2" type="primary">YGL242C</name>
    <name evidence="2" type="ORF">LSUE1_G009457</name>
</gene>
<keyword evidence="3" id="KW-1185">Reference proteome</keyword>
<feature type="compositionally biased region" description="Acidic residues" evidence="1">
    <location>
        <begin position="169"/>
        <end position="179"/>
    </location>
</feature>
<feature type="region of interest" description="Disordered" evidence="1">
    <location>
        <begin position="80"/>
        <end position="114"/>
    </location>
</feature>